<dbReference type="InterPro" id="IPR036390">
    <property type="entry name" value="WH_DNA-bd_sf"/>
</dbReference>
<dbReference type="GO" id="GO:0005829">
    <property type="term" value="C:cytosol"/>
    <property type="evidence" value="ECO:0007669"/>
    <property type="project" value="TreeGrafter"/>
</dbReference>
<dbReference type="SUPFAM" id="SSF54909">
    <property type="entry name" value="Dimeric alpha+beta barrel"/>
    <property type="match status" value="1"/>
</dbReference>
<dbReference type="OrthoDB" id="131500at2157"/>
<dbReference type="KEGG" id="hwc:Hqrw_1948"/>
<organism evidence="2 3">
    <name type="scientific">Haloquadratum walsbyi (strain DSM 16854 / JCM 12705 / C23)</name>
    <dbReference type="NCBI Taxonomy" id="768065"/>
    <lineage>
        <taxon>Archaea</taxon>
        <taxon>Methanobacteriati</taxon>
        <taxon>Methanobacteriota</taxon>
        <taxon>Stenosarchaea group</taxon>
        <taxon>Halobacteria</taxon>
        <taxon>Halobacteriales</taxon>
        <taxon>Haloferacaceae</taxon>
        <taxon>Haloquadratum</taxon>
    </lineage>
</organism>
<dbReference type="InterPro" id="IPR019887">
    <property type="entry name" value="Tscrpt_reg_AsnC/Lrp_C"/>
</dbReference>
<accession>G0LIE3</accession>
<dbReference type="Gene3D" id="3.30.70.920">
    <property type="match status" value="1"/>
</dbReference>
<dbReference type="EMBL" id="FR746099">
    <property type="protein sequence ID" value="CCC39863.1"/>
    <property type="molecule type" value="Genomic_DNA"/>
</dbReference>
<evidence type="ECO:0000259" key="1">
    <source>
        <dbReference type="Pfam" id="PF01037"/>
    </source>
</evidence>
<dbReference type="GO" id="GO:0043565">
    <property type="term" value="F:sequence-specific DNA binding"/>
    <property type="evidence" value="ECO:0007669"/>
    <property type="project" value="TreeGrafter"/>
</dbReference>
<gene>
    <name evidence="2" type="ordered locus">Hqrw_1948</name>
</gene>
<evidence type="ECO:0000313" key="2">
    <source>
        <dbReference type="EMBL" id="CCC39863.1"/>
    </source>
</evidence>
<dbReference type="SUPFAM" id="SSF46785">
    <property type="entry name" value="Winged helix' DNA-binding domain"/>
    <property type="match status" value="1"/>
</dbReference>
<dbReference type="GeneID" id="12446657"/>
<dbReference type="Gene3D" id="1.10.10.10">
    <property type="entry name" value="Winged helix-like DNA-binding domain superfamily/Winged helix DNA-binding domain"/>
    <property type="match status" value="1"/>
</dbReference>
<name>G0LIE3_HALWC</name>
<feature type="domain" description="Transcription regulator AsnC/Lrp ligand binding" evidence="1">
    <location>
        <begin position="70"/>
        <end position="140"/>
    </location>
</feature>
<dbReference type="InterPro" id="IPR019888">
    <property type="entry name" value="Tscrpt_reg_AsnC-like"/>
</dbReference>
<dbReference type="GO" id="GO:0043200">
    <property type="term" value="P:response to amino acid"/>
    <property type="evidence" value="ECO:0007669"/>
    <property type="project" value="TreeGrafter"/>
</dbReference>
<proteinExistence type="predicted"/>
<dbReference type="Pfam" id="PF13412">
    <property type="entry name" value="HTH_24"/>
    <property type="match status" value="1"/>
</dbReference>
<dbReference type="Pfam" id="PF01037">
    <property type="entry name" value="AsnC_trans_reg"/>
    <property type="match status" value="1"/>
</dbReference>
<dbReference type="RefSeq" id="WP_014555618.1">
    <property type="nucleotide sequence ID" value="NC_017459.1"/>
</dbReference>
<evidence type="ECO:0000313" key="3">
    <source>
        <dbReference type="Proteomes" id="UP000007954"/>
    </source>
</evidence>
<dbReference type="AlphaFoldDB" id="G0LIE3"/>
<sequence>MATKRELVDLLLNDARQSADDIARQLGVDAATVDALVDELEAEGAVRGYQAVVDWDRLDTDHVRAEVELNVELDRETGYQKIARRIAKFSEVSSLRLISGSYDLAVEVEGESMHDISTFVSEQIAPIPEITQTVTHFVMTTYKERGIYFENNDEDDRLAVSP</sequence>
<dbReference type="HOGENOM" id="CLU_091233_1_0_2"/>
<dbReference type="SMART" id="SM00344">
    <property type="entry name" value="HTH_ASNC"/>
    <property type="match status" value="1"/>
</dbReference>
<dbReference type="PANTHER" id="PTHR30154:SF34">
    <property type="entry name" value="TRANSCRIPTIONAL REGULATOR AZLB"/>
    <property type="match status" value="1"/>
</dbReference>
<protein>
    <submittedName>
        <fullName evidence="2">Lrp/AsnC family transcription regulator</fullName>
    </submittedName>
</protein>
<dbReference type="PANTHER" id="PTHR30154">
    <property type="entry name" value="LEUCINE-RESPONSIVE REGULATORY PROTEIN"/>
    <property type="match status" value="1"/>
</dbReference>
<dbReference type="InterPro" id="IPR011008">
    <property type="entry name" value="Dimeric_a/b-barrel"/>
</dbReference>
<reference evidence="2 3" key="1">
    <citation type="journal article" date="2011" name="PLoS ONE">
        <title>Haloquadratum walsbyi: limited diversity in a global pond.</title>
        <authorList>
            <person name="Dyall-Smith M."/>
            <person name="Pfeiffer F."/>
            <person name="Klee K."/>
            <person name="Palm P."/>
            <person name="Gross K."/>
            <person name="Schuster S.C."/>
            <person name="Rampp M."/>
            <person name="Oesterhelt D."/>
        </authorList>
    </citation>
    <scope>NUCLEOTIDE SEQUENCE [LARGE SCALE GENOMIC DNA]</scope>
    <source>
        <strain evidence="3">DSM 16854 / JCM 12705 / C23</strain>
    </source>
</reference>
<dbReference type="InterPro" id="IPR036388">
    <property type="entry name" value="WH-like_DNA-bd_sf"/>
</dbReference>
<dbReference type="Proteomes" id="UP000007954">
    <property type="component" value="Chromosome"/>
</dbReference>